<evidence type="ECO:0000313" key="1">
    <source>
        <dbReference type="EMBL" id="USN14587.1"/>
    </source>
</evidence>
<organism evidence="1 2">
    <name type="scientific">Brevundimonas phage vB_BpoS-Domovoi</name>
    <dbReference type="NCBI Taxonomy" id="2948598"/>
    <lineage>
        <taxon>Viruses</taxon>
        <taxon>Duplodnaviria</taxon>
        <taxon>Heunggongvirae</taxon>
        <taxon>Uroviricota</taxon>
        <taxon>Caudoviricetes</taxon>
        <taxon>Jeanschmidtviridae</taxon>
        <taxon>Marchewkavirus</taxon>
        <taxon>Marchewkavirus domovoi</taxon>
    </lineage>
</organism>
<dbReference type="EMBL" id="ON529855">
    <property type="protein sequence ID" value="USN14587.1"/>
    <property type="molecule type" value="Genomic_DNA"/>
</dbReference>
<proteinExistence type="predicted"/>
<protein>
    <submittedName>
        <fullName evidence="1">Uncharacterized protein</fullName>
    </submittedName>
</protein>
<dbReference type="Proteomes" id="UP001057221">
    <property type="component" value="Segment"/>
</dbReference>
<keyword evidence="2" id="KW-1185">Reference proteome</keyword>
<reference evidence="1 2" key="1">
    <citation type="submission" date="2022-05" db="EMBL/GenBank/DDBJ databases">
        <authorList>
            <person name="Friedrich I."/>
            <person name="Poehlein A."/>
            <person name="Schneider D."/>
            <person name="Hertel R."/>
            <person name="Daniel R."/>
        </authorList>
    </citation>
    <scope>NUCLEOTIDE SEQUENCE [LARGE SCALE GENOMIC DNA]</scope>
</reference>
<gene>
    <name evidence="1" type="ORF">DOMOVOI_01130</name>
</gene>
<sequence>MGDISIDICKSFLYIDDINRRDPMTAVSVSVSPAPVEQDKIYVVRIERSGKVWSVSVPMDLSEAQAFLKSANDRRAERLKTTKDAWDRVPQRYFIARINFEEIA</sequence>
<name>A0A9E7MRP0_9CAUD</name>
<accession>A0A9E7MRP0</accession>
<evidence type="ECO:0000313" key="2">
    <source>
        <dbReference type="Proteomes" id="UP001057221"/>
    </source>
</evidence>